<dbReference type="EMBL" id="BPQB01000001">
    <property type="protein sequence ID" value="GJE84083.1"/>
    <property type="molecule type" value="Genomic_DNA"/>
</dbReference>
<name>A0A9P3FWX3_9APHY</name>
<dbReference type="OrthoDB" id="10443783at2759"/>
<evidence type="ECO:0000256" key="1">
    <source>
        <dbReference type="SAM" id="MobiDB-lite"/>
    </source>
</evidence>
<reference evidence="2 3" key="1">
    <citation type="submission" date="2021-08" db="EMBL/GenBank/DDBJ databases">
        <title>Draft Genome Sequence of Phanerochaete sordida strain YK-624.</title>
        <authorList>
            <person name="Mori T."/>
            <person name="Dohra H."/>
            <person name="Suzuki T."/>
            <person name="Kawagishi H."/>
            <person name="Hirai H."/>
        </authorList>
    </citation>
    <scope>NUCLEOTIDE SEQUENCE [LARGE SCALE GENOMIC DNA]</scope>
    <source>
        <strain evidence="2 3">YK-624</strain>
    </source>
</reference>
<accession>A0A9P3FWX3</accession>
<protein>
    <submittedName>
        <fullName evidence="2">Uncharacterized protein</fullName>
    </submittedName>
</protein>
<evidence type="ECO:0000313" key="3">
    <source>
        <dbReference type="Proteomes" id="UP000703269"/>
    </source>
</evidence>
<comment type="caution">
    <text evidence="2">The sequence shown here is derived from an EMBL/GenBank/DDBJ whole genome shotgun (WGS) entry which is preliminary data.</text>
</comment>
<proteinExistence type="predicted"/>
<feature type="compositionally biased region" description="Polar residues" evidence="1">
    <location>
        <begin position="182"/>
        <end position="193"/>
    </location>
</feature>
<sequence>MGRPQRSPPKIDLLLSTLVWQNAPAKFYGDEPHIGSYDVERQPVKLGKPSWSDELQSFVFAPKRDAYALSSSKDTAGYLGTFRSGAWGQGSGAPPLLFLHRISNPRPFVATLRDEHLNEYEANAPPFSFLGPSAESPTKSFRAGAPHLQLDLPDLGYVFDSSAWDTDEDLSEQSLDEDGLVPSNSNMYVELSS</sequence>
<gene>
    <name evidence="2" type="ORF">PsYK624_001580</name>
</gene>
<dbReference type="Proteomes" id="UP000703269">
    <property type="component" value="Unassembled WGS sequence"/>
</dbReference>
<organism evidence="2 3">
    <name type="scientific">Phanerochaete sordida</name>
    <dbReference type="NCBI Taxonomy" id="48140"/>
    <lineage>
        <taxon>Eukaryota</taxon>
        <taxon>Fungi</taxon>
        <taxon>Dikarya</taxon>
        <taxon>Basidiomycota</taxon>
        <taxon>Agaricomycotina</taxon>
        <taxon>Agaricomycetes</taxon>
        <taxon>Polyporales</taxon>
        <taxon>Phanerochaetaceae</taxon>
        <taxon>Phanerochaete</taxon>
    </lineage>
</organism>
<evidence type="ECO:0000313" key="2">
    <source>
        <dbReference type="EMBL" id="GJE84083.1"/>
    </source>
</evidence>
<dbReference type="AlphaFoldDB" id="A0A9P3FWX3"/>
<feature type="region of interest" description="Disordered" evidence="1">
    <location>
        <begin position="168"/>
        <end position="193"/>
    </location>
</feature>
<keyword evidence="3" id="KW-1185">Reference proteome</keyword>
<feature type="compositionally biased region" description="Acidic residues" evidence="1">
    <location>
        <begin position="168"/>
        <end position="179"/>
    </location>
</feature>